<organism evidence="2 4">
    <name type="scientific">Frigoribacterium faeni</name>
    <dbReference type="NCBI Taxonomy" id="145483"/>
    <lineage>
        <taxon>Bacteria</taxon>
        <taxon>Bacillati</taxon>
        <taxon>Actinomycetota</taxon>
        <taxon>Actinomycetes</taxon>
        <taxon>Micrococcales</taxon>
        <taxon>Microbacteriaceae</taxon>
        <taxon>Frigoribacterium</taxon>
    </lineage>
</organism>
<evidence type="ECO:0008006" key="5">
    <source>
        <dbReference type="Google" id="ProtNLM"/>
    </source>
</evidence>
<proteinExistence type="predicted"/>
<reference evidence="1 3" key="1">
    <citation type="submission" date="2019-07" db="EMBL/GenBank/DDBJ databases">
        <title>Whole genome shotgun sequence of Frigoribacterium faeni NBRC 103066.</title>
        <authorList>
            <person name="Hosoyama A."/>
            <person name="Uohara A."/>
            <person name="Ohji S."/>
            <person name="Ichikawa N."/>
        </authorList>
    </citation>
    <scope>NUCLEOTIDE SEQUENCE [LARGE SCALE GENOMIC DNA]</scope>
    <source>
        <strain evidence="1 3">NBRC 103066</strain>
    </source>
</reference>
<evidence type="ECO:0000313" key="2">
    <source>
        <dbReference type="EMBL" id="MBA8812039.1"/>
    </source>
</evidence>
<name>A0A7W3PHV4_9MICO</name>
<evidence type="ECO:0000313" key="1">
    <source>
        <dbReference type="EMBL" id="GEK84483.1"/>
    </source>
</evidence>
<dbReference type="AlphaFoldDB" id="A0A7W3PHV4"/>
<gene>
    <name evidence="2" type="ORF">FB463_000263</name>
    <name evidence="1" type="ORF">FFA01_27920</name>
</gene>
<dbReference type="RefSeq" id="WP_146856805.1">
    <property type="nucleotide sequence ID" value="NZ_BAAAHR010000002.1"/>
</dbReference>
<reference evidence="2 4" key="2">
    <citation type="submission" date="2020-07" db="EMBL/GenBank/DDBJ databases">
        <title>Sequencing the genomes of 1000 actinobacteria strains.</title>
        <authorList>
            <person name="Klenk H.-P."/>
        </authorList>
    </citation>
    <scope>NUCLEOTIDE SEQUENCE [LARGE SCALE GENOMIC DNA]</scope>
    <source>
        <strain evidence="2 4">DSM 10309</strain>
    </source>
</reference>
<evidence type="ECO:0000313" key="3">
    <source>
        <dbReference type="Proteomes" id="UP000321154"/>
    </source>
</evidence>
<dbReference type="Proteomes" id="UP000522688">
    <property type="component" value="Unassembled WGS sequence"/>
</dbReference>
<accession>A0A7W3PHV4</accession>
<sequence>MKSTITTITGTVSTVPTLTTARLVEFVVVDDRGAEFAVRAWSDVVTDAVRIGATVTVSGTEGWVIPGRSWRGEPSRTIVQAYAVTTDALLLAA</sequence>
<dbReference type="Proteomes" id="UP000321154">
    <property type="component" value="Unassembled WGS sequence"/>
</dbReference>
<evidence type="ECO:0000313" key="4">
    <source>
        <dbReference type="Proteomes" id="UP000522688"/>
    </source>
</evidence>
<protein>
    <recommendedName>
        <fullName evidence="5">Single-stranded DNA-binding protein</fullName>
    </recommendedName>
</protein>
<comment type="caution">
    <text evidence="2">The sequence shown here is derived from an EMBL/GenBank/DDBJ whole genome shotgun (WGS) entry which is preliminary data.</text>
</comment>
<dbReference type="EMBL" id="BJUV01000039">
    <property type="protein sequence ID" value="GEK84483.1"/>
    <property type="molecule type" value="Genomic_DNA"/>
</dbReference>
<keyword evidence="3" id="KW-1185">Reference proteome</keyword>
<dbReference type="EMBL" id="JACGWW010000001">
    <property type="protein sequence ID" value="MBA8812039.1"/>
    <property type="molecule type" value="Genomic_DNA"/>
</dbReference>
<dbReference type="OrthoDB" id="5019921at2"/>